<feature type="non-terminal residue" evidence="13">
    <location>
        <position position="136"/>
    </location>
</feature>
<evidence type="ECO:0000313" key="14">
    <source>
        <dbReference type="Proteomes" id="UP000579941"/>
    </source>
</evidence>
<feature type="domain" description="C2H2-type" evidence="12">
    <location>
        <begin position="118"/>
        <end position="136"/>
    </location>
</feature>
<proteinExistence type="inferred from homology"/>
<dbReference type="Pfam" id="PF00096">
    <property type="entry name" value="zf-C2H2"/>
    <property type="match status" value="1"/>
</dbReference>
<dbReference type="EMBL" id="VXAZ01011433">
    <property type="protein sequence ID" value="NXM51581.1"/>
    <property type="molecule type" value="Genomic_DNA"/>
</dbReference>
<dbReference type="FunFam" id="3.30.160.60:FF:000464">
    <property type="entry name" value="Zinc finger and SCAN domain containing 25"/>
    <property type="match status" value="1"/>
</dbReference>
<dbReference type="PROSITE" id="PS00028">
    <property type="entry name" value="ZINC_FINGER_C2H2_1"/>
    <property type="match status" value="3"/>
</dbReference>
<dbReference type="PANTHER" id="PTHR24381">
    <property type="entry name" value="ZINC FINGER PROTEIN"/>
    <property type="match status" value="1"/>
</dbReference>
<evidence type="ECO:0000256" key="8">
    <source>
        <dbReference type="ARBA" id="ARBA00023163"/>
    </source>
</evidence>
<keyword evidence="3" id="KW-0479">Metal-binding</keyword>
<dbReference type="FunFam" id="3.30.160.60:FF:000785">
    <property type="entry name" value="zinc finger protein 648"/>
    <property type="match status" value="1"/>
</dbReference>
<protein>
    <submittedName>
        <fullName evidence="13">ZN736 protein</fullName>
    </submittedName>
</protein>
<evidence type="ECO:0000259" key="12">
    <source>
        <dbReference type="PROSITE" id="PS50157"/>
    </source>
</evidence>
<dbReference type="Proteomes" id="UP000579941">
    <property type="component" value="Unassembled WGS sequence"/>
</dbReference>
<dbReference type="PROSITE" id="PS50157">
    <property type="entry name" value="ZINC_FINGER_C2H2_2"/>
    <property type="match status" value="4"/>
</dbReference>
<sequence>QRSYECPECGKSFGCGSRFAKHRRGHAGERPFLCRHCGKSFGVSSNLYRHQRAHAGAAGIPTDAERREGSERGEEPASPRRLLHSSSPPFQCRDCGKSFSWSSHWQRHRRIHTGEKPYECAECGKSFSRSSHLYRH</sequence>
<dbReference type="PANTHER" id="PTHR24381:SF393">
    <property type="entry name" value="CHROMATIN-LINKED ADAPTOR FOR MSL PROTEINS, ISOFORM B"/>
    <property type="match status" value="1"/>
</dbReference>
<evidence type="ECO:0000256" key="2">
    <source>
        <dbReference type="ARBA" id="ARBA00006991"/>
    </source>
</evidence>
<keyword evidence="4" id="KW-0677">Repeat</keyword>
<dbReference type="GO" id="GO:0000981">
    <property type="term" value="F:DNA-binding transcription factor activity, RNA polymerase II-specific"/>
    <property type="evidence" value="ECO:0007669"/>
    <property type="project" value="TreeGrafter"/>
</dbReference>
<dbReference type="SMART" id="SM00355">
    <property type="entry name" value="ZnF_C2H2"/>
    <property type="match status" value="4"/>
</dbReference>
<keyword evidence="8" id="KW-0804">Transcription</keyword>
<comment type="subcellular location">
    <subcellularLocation>
        <location evidence="1">Nucleus</location>
    </subcellularLocation>
</comment>
<organism evidence="13 14">
    <name type="scientific">Gymnorhina tibicen</name>
    <name type="common">Australian magpie</name>
    <name type="synonym">Cracticus tibicen</name>
    <dbReference type="NCBI Taxonomy" id="9132"/>
    <lineage>
        <taxon>Eukaryota</taxon>
        <taxon>Metazoa</taxon>
        <taxon>Chordata</taxon>
        <taxon>Craniata</taxon>
        <taxon>Vertebrata</taxon>
        <taxon>Euteleostomi</taxon>
        <taxon>Archelosauria</taxon>
        <taxon>Archosauria</taxon>
        <taxon>Dinosauria</taxon>
        <taxon>Saurischia</taxon>
        <taxon>Theropoda</taxon>
        <taxon>Coelurosauria</taxon>
        <taxon>Aves</taxon>
        <taxon>Neognathae</taxon>
        <taxon>Neoaves</taxon>
        <taxon>Telluraves</taxon>
        <taxon>Australaves</taxon>
        <taxon>Passeriformes</taxon>
        <taxon>Artamidae</taxon>
        <taxon>Gymnorhina</taxon>
    </lineage>
</organism>
<evidence type="ECO:0000256" key="9">
    <source>
        <dbReference type="ARBA" id="ARBA00023242"/>
    </source>
</evidence>
<dbReference type="FunFam" id="3.30.160.60:FF:000052">
    <property type="entry name" value="zinc finger protein 546 isoform X1"/>
    <property type="match status" value="1"/>
</dbReference>
<evidence type="ECO:0000313" key="13">
    <source>
        <dbReference type="EMBL" id="NXM51581.1"/>
    </source>
</evidence>
<keyword evidence="14" id="KW-1185">Reference proteome</keyword>
<dbReference type="FunFam" id="3.30.160.60:FF:000690">
    <property type="entry name" value="Zinc finger protein 354C"/>
    <property type="match status" value="1"/>
</dbReference>
<feature type="non-terminal residue" evidence="13">
    <location>
        <position position="1"/>
    </location>
</feature>
<dbReference type="AlphaFoldDB" id="A0A7L1BES4"/>
<feature type="domain" description="C2H2-type" evidence="12">
    <location>
        <begin position="4"/>
        <end position="31"/>
    </location>
</feature>
<comment type="similarity">
    <text evidence="2">Belongs to the krueppel C2H2-type zinc-finger protein family.</text>
</comment>
<evidence type="ECO:0000256" key="4">
    <source>
        <dbReference type="ARBA" id="ARBA00022737"/>
    </source>
</evidence>
<evidence type="ECO:0000256" key="5">
    <source>
        <dbReference type="ARBA" id="ARBA00022771"/>
    </source>
</evidence>
<feature type="domain" description="C2H2-type" evidence="12">
    <location>
        <begin position="90"/>
        <end position="117"/>
    </location>
</feature>
<dbReference type="InterPro" id="IPR013087">
    <property type="entry name" value="Znf_C2H2_type"/>
</dbReference>
<dbReference type="GO" id="GO:0008270">
    <property type="term" value="F:zinc ion binding"/>
    <property type="evidence" value="ECO:0007669"/>
    <property type="project" value="UniProtKB-KW"/>
</dbReference>
<dbReference type="InterPro" id="IPR036236">
    <property type="entry name" value="Znf_C2H2_sf"/>
</dbReference>
<reference evidence="13 14" key="1">
    <citation type="submission" date="2019-09" db="EMBL/GenBank/DDBJ databases">
        <title>Bird 10,000 Genomes (B10K) Project - Family phase.</title>
        <authorList>
            <person name="Zhang G."/>
        </authorList>
    </citation>
    <scope>NUCLEOTIDE SEQUENCE [LARGE SCALE GENOMIC DNA]</scope>
    <source>
        <strain evidence="13">B10K-DU-002-05</strain>
        <tissue evidence="13">Muscle</tissue>
    </source>
</reference>
<dbReference type="Pfam" id="PF13465">
    <property type="entry name" value="zf-H2C2_2"/>
    <property type="match status" value="1"/>
</dbReference>
<keyword evidence="6" id="KW-0862">Zinc</keyword>
<feature type="compositionally biased region" description="Basic and acidic residues" evidence="11">
    <location>
        <begin position="63"/>
        <end position="78"/>
    </location>
</feature>
<feature type="region of interest" description="Disordered" evidence="11">
    <location>
        <begin position="52"/>
        <end position="89"/>
    </location>
</feature>
<evidence type="ECO:0000256" key="6">
    <source>
        <dbReference type="ARBA" id="ARBA00022833"/>
    </source>
</evidence>
<dbReference type="GO" id="GO:0005634">
    <property type="term" value="C:nucleus"/>
    <property type="evidence" value="ECO:0007669"/>
    <property type="project" value="UniProtKB-SubCell"/>
</dbReference>
<evidence type="ECO:0000256" key="10">
    <source>
        <dbReference type="PROSITE-ProRule" id="PRU00042"/>
    </source>
</evidence>
<dbReference type="Gene3D" id="3.30.160.60">
    <property type="entry name" value="Classic Zinc Finger"/>
    <property type="match status" value="4"/>
</dbReference>
<feature type="domain" description="C2H2-type" evidence="12">
    <location>
        <begin position="32"/>
        <end position="59"/>
    </location>
</feature>
<comment type="caution">
    <text evidence="13">The sequence shown here is derived from an EMBL/GenBank/DDBJ whole genome shotgun (WGS) entry which is preliminary data.</text>
</comment>
<dbReference type="SUPFAM" id="SSF57667">
    <property type="entry name" value="beta-beta-alpha zinc fingers"/>
    <property type="match status" value="2"/>
</dbReference>
<evidence type="ECO:0000256" key="3">
    <source>
        <dbReference type="ARBA" id="ARBA00022723"/>
    </source>
</evidence>
<accession>A0A7L1BES4</accession>
<keyword evidence="9" id="KW-0539">Nucleus</keyword>
<keyword evidence="7" id="KW-0805">Transcription regulation</keyword>
<gene>
    <name evidence="13" type="primary">Znf736</name>
    <name evidence="13" type="ORF">GYMTIB_R09164</name>
</gene>
<evidence type="ECO:0000256" key="7">
    <source>
        <dbReference type="ARBA" id="ARBA00023015"/>
    </source>
</evidence>
<evidence type="ECO:0000256" key="1">
    <source>
        <dbReference type="ARBA" id="ARBA00004123"/>
    </source>
</evidence>
<evidence type="ECO:0000256" key="11">
    <source>
        <dbReference type="SAM" id="MobiDB-lite"/>
    </source>
</evidence>
<name>A0A7L1BES4_GYMTI</name>
<dbReference type="GO" id="GO:0000977">
    <property type="term" value="F:RNA polymerase II transcription regulatory region sequence-specific DNA binding"/>
    <property type="evidence" value="ECO:0007669"/>
    <property type="project" value="TreeGrafter"/>
</dbReference>
<keyword evidence="5 10" id="KW-0863">Zinc-finger</keyword>